<proteinExistence type="predicted"/>
<evidence type="ECO:0000259" key="1">
    <source>
        <dbReference type="Pfam" id="PF10074"/>
    </source>
</evidence>
<feature type="domain" description="T6SS Transcription factor RovC-like DNA binding" evidence="1">
    <location>
        <begin position="88"/>
        <end position="155"/>
    </location>
</feature>
<reference evidence="2 3" key="1">
    <citation type="journal article" date="2015" name="Stand. Genomic Sci.">
        <title>Genomic Encyclopedia of Bacterial and Archaeal Type Strains, Phase III: the genomes of soil and plant-associated and newly described type strains.</title>
        <authorList>
            <person name="Whitman W.B."/>
            <person name="Woyke T."/>
            <person name="Klenk H.P."/>
            <person name="Zhou Y."/>
            <person name="Lilburn T.G."/>
            <person name="Beck B.J."/>
            <person name="De Vos P."/>
            <person name="Vandamme P."/>
            <person name="Eisen J.A."/>
            <person name="Garrity G."/>
            <person name="Hugenholtz P."/>
            <person name="Kyrpides N.C."/>
        </authorList>
    </citation>
    <scope>NUCLEOTIDE SEQUENCE [LARGE SCALE GENOMIC DNA]</scope>
    <source>
        <strain evidence="2 3">CGMCC 1.2546</strain>
    </source>
</reference>
<dbReference type="AlphaFoldDB" id="A0A562MLI9"/>
<comment type="caution">
    <text evidence="2">The sequence shown here is derived from an EMBL/GenBank/DDBJ whole genome shotgun (WGS) entry which is preliminary data.</text>
</comment>
<gene>
    <name evidence="2" type="ORF">IQ26_06944</name>
</gene>
<sequence>MCSHTVLSFLQFIPNLELNGLEGAHIASSGRLLTMFGMSSYGPMFPIRLAGLSKRNSRSSDYLFPEPDIVMKYPDVEPGLKEEVPWSDSLTAYDKEHFTTYMRFLDASADDASYEEMAKVVLGIDPGEEPERARKAARSHLDRANWMVTTGYKELFADEGERAATRCACQQQT</sequence>
<dbReference type="Pfam" id="PF10074">
    <property type="entry name" value="RovC_DNA-bd"/>
    <property type="match status" value="1"/>
</dbReference>
<organism evidence="2 3">
    <name type="scientific">Mesorhizobium tianshanense</name>
    <dbReference type="NCBI Taxonomy" id="39844"/>
    <lineage>
        <taxon>Bacteria</taxon>
        <taxon>Pseudomonadati</taxon>
        <taxon>Pseudomonadota</taxon>
        <taxon>Alphaproteobacteria</taxon>
        <taxon>Hyphomicrobiales</taxon>
        <taxon>Phyllobacteriaceae</taxon>
        <taxon>Mesorhizobium</taxon>
    </lineage>
</organism>
<evidence type="ECO:0000313" key="2">
    <source>
        <dbReference type="EMBL" id="TWI20779.1"/>
    </source>
</evidence>
<evidence type="ECO:0000313" key="3">
    <source>
        <dbReference type="Proteomes" id="UP000317122"/>
    </source>
</evidence>
<accession>A0A562MLI9</accession>
<protein>
    <submittedName>
        <fullName evidence="2">Uncharacterized protein DUF2285</fullName>
    </submittedName>
</protein>
<dbReference type="EMBL" id="VLKT01000075">
    <property type="protein sequence ID" value="TWI20779.1"/>
    <property type="molecule type" value="Genomic_DNA"/>
</dbReference>
<name>A0A562MLI9_9HYPH</name>
<dbReference type="InterPro" id="IPR018754">
    <property type="entry name" value="RovC-like_DNA-bd"/>
</dbReference>
<keyword evidence="3" id="KW-1185">Reference proteome</keyword>
<dbReference type="Proteomes" id="UP000317122">
    <property type="component" value="Unassembled WGS sequence"/>
</dbReference>